<dbReference type="GO" id="GO:0046872">
    <property type="term" value="F:metal ion binding"/>
    <property type="evidence" value="ECO:0007669"/>
    <property type="project" value="UniProtKB-KW"/>
</dbReference>
<evidence type="ECO:0000256" key="11">
    <source>
        <dbReference type="ARBA" id="ARBA00022884"/>
    </source>
</evidence>
<evidence type="ECO:0000256" key="8">
    <source>
        <dbReference type="ARBA" id="ARBA00022759"/>
    </source>
</evidence>
<dbReference type="PROSITE" id="PS50137">
    <property type="entry name" value="DS_RBD"/>
    <property type="match status" value="1"/>
</dbReference>
<dbReference type="SMART" id="SM00358">
    <property type="entry name" value="DSRM"/>
    <property type="match status" value="1"/>
</dbReference>
<dbReference type="CDD" id="cd00593">
    <property type="entry name" value="RIBOc"/>
    <property type="match status" value="1"/>
</dbReference>
<evidence type="ECO:0000256" key="4">
    <source>
        <dbReference type="ARBA" id="ARBA00022664"/>
    </source>
</evidence>
<keyword evidence="7" id="KW-0479">Metal-binding</keyword>
<keyword evidence="2" id="KW-0963">Cytoplasm</keyword>
<keyword evidence="10" id="KW-0460">Magnesium</keyword>
<dbReference type="Proteomes" id="UP000076830">
    <property type="component" value="Chromosome"/>
</dbReference>
<evidence type="ECO:0000259" key="14">
    <source>
        <dbReference type="PROSITE" id="PS50142"/>
    </source>
</evidence>
<keyword evidence="8" id="KW-0255">Endonuclease</keyword>
<dbReference type="GO" id="GO:0006397">
    <property type="term" value="P:mRNA processing"/>
    <property type="evidence" value="ECO:0007669"/>
    <property type="project" value="UniProtKB-KW"/>
</dbReference>
<dbReference type="PROSITE" id="PS50142">
    <property type="entry name" value="RNASE_3_2"/>
    <property type="match status" value="1"/>
</dbReference>
<evidence type="ECO:0000256" key="6">
    <source>
        <dbReference type="ARBA" id="ARBA00022722"/>
    </source>
</evidence>
<dbReference type="GO" id="GO:0004525">
    <property type="term" value="F:ribonuclease III activity"/>
    <property type="evidence" value="ECO:0007669"/>
    <property type="project" value="InterPro"/>
</dbReference>
<dbReference type="SMART" id="SM00535">
    <property type="entry name" value="RIBOc"/>
    <property type="match status" value="1"/>
</dbReference>
<dbReference type="Gene3D" id="1.10.1520.10">
    <property type="entry name" value="Ribonuclease III domain"/>
    <property type="match status" value="1"/>
</dbReference>
<dbReference type="SUPFAM" id="SSF54768">
    <property type="entry name" value="dsRNA-binding domain-like"/>
    <property type="match status" value="1"/>
</dbReference>
<evidence type="ECO:0000256" key="9">
    <source>
        <dbReference type="ARBA" id="ARBA00022801"/>
    </source>
</evidence>
<sequence>MHPRADEGEMTRLRASLVSGVALAERAREEAFPERLHLGGGEMKSGGHRRDSILADAYEAVIAAIYLDGGWTACREAVRSRFGTAVGTAPGRTEKDPKTRLQELLQGEGLPVPVYDLTDSRGEDHARTFEVTCTIEALSIHTRAEGSSRRTAEQRAAAEALEHVIAKLAE</sequence>
<dbReference type="AlphaFoldDB" id="A0A167GGL1"/>
<dbReference type="PANTHER" id="PTHR11207">
    <property type="entry name" value="RIBONUCLEASE III"/>
    <property type="match status" value="1"/>
</dbReference>
<dbReference type="GO" id="GO:0008033">
    <property type="term" value="P:tRNA processing"/>
    <property type="evidence" value="ECO:0007669"/>
    <property type="project" value="UniProtKB-KW"/>
</dbReference>
<evidence type="ECO:0000256" key="1">
    <source>
        <dbReference type="ARBA" id="ARBA00010183"/>
    </source>
</evidence>
<dbReference type="FunFam" id="3.30.160.20:FF:000003">
    <property type="entry name" value="Ribonuclease 3"/>
    <property type="match status" value="1"/>
</dbReference>
<keyword evidence="16" id="KW-1185">Reference proteome</keyword>
<dbReference type="PANTHER" id="PTHR11207:SF0">
    <property type="entry name" value="RIBONUCLEASE 3"/>
    <property type="match status" value="1"/>
</dbReference>
<dbReference type="SUPFAM" id="SSF69065">
    <property type="entry name" value="RNase III domain-like"/>
    <property type="match status" value="1"/>
</dbReference>
<feature type="domain" description="DRBM" evidence="13">
    <location>
        <begin position="96"/>
        <end position="166"/>
    </location>
</feature>
<dbReference type="Gene3D" id="3.30.160.20">
    <property type="match status" value="1"/>
</dbReference>
<dbReference type="Pfam" id="PF14622">
    <property type="entry name" value="Ribonucleas_3_3"/>
    <property type="match status" value="1"/>
</dbReference>
<evidence type="ECO:0000256" key="3">
    <source>
        <dbReference type="ARBA" id="ARBA00022552"/>
    </source>
</evidence>
<evidence type="ECO:0000313" key="15">
    <source>
        <dbReference type="EMBL" id="ANB16533.1"/>
    </source>
</evidence>
<dbReference type="EMBL" id="CP015249">
    <property type="protein sequence ID" value="ANB16533.1"/>
    <property type="molecule type" value="Genomic_DNA"/>
</dbReference>
<dbReference type="InterPro" id="IPR014720">
    <property type="entry name" value="dsRBD_dom"/>
</dbReference>
<dbReference type="GO" id="GO:0003725">
    <property type="term" value="F:double-stranded RNA binding"/>
    <property type="evidence" value="ECO:0007669"/>
    <property type="project" value="TreeGrafter"/>
</dbReference>
<keyword evidence="9" id="KW-0378">Hydrolase</keyword>
<name>A0A167GGL1_9GAMM</name>
<dbReference type="Pfam" id="PF00035">
    <property type="entry name" value="dsrm"/>
    <property type="match status" value="1"/>
</dbReference>
<evidence type="ECO:0000256" key="5">
    <source>
        <dbReference type="ARBA" id="ARBA00022694"/>
    </source>
</evidence>
<dbReference type="PATRIC" id="fig|1300342.3.peg.485"/>
<evidence type="ECO:0000256" key="10">
    <source>
        <dbReference type="ARBA" id="ARBA00022842"/>
    </source>
</evidence>
<keyword evidence="11 12" id="KW-0694">RNA-binding</keyword>
<dbReference type="GO" id="GO:0006364">
    <property type="term" value="P:rRNA processing"/>
    <property type="evidence" value="ECO:0007669"/>
    <property type="project" value="UniProtKB-KW"/>
</dbReference>
<dbReference type="KEGG" id="dko:I596_496"/>
<gene>
    <name evidence="15" type="ORF">I596_496</name>
</gene>
<evidence type="ECO:0000256" key="2">
    <source>
        <dbReference type="ARBA" id="ARBA00022490"/>
    </source>
</evidence>
<keyword evidence="4" id="KW-0507">mRNA processing</keyword>
<dbReference type="InterPro" id="IPR000999">
    <property type="entry name" value="RNase_III_dom"/>
</dbReference>
<reference evidence="15 16" key="1">
    <citation type="submission" date="2016-04" db="EMBL/GenBank/DDBJ databases">
        <title>Complete genome sequence of Dokdonella koreensis DS-123T.</title>
        <authorList>
            <person name="Kim J.F."/>
            <person name="Lee H."/>
            <person name="Kwak M.-J."/>
        </authorList>
    </citation>
    <scope>NUCLEOTIDE SEQUENCE [LARGE SCALE GENOMIC DNA]</scope>
    <source>
        <strain evidence="15 16">DS-123</strain>
    </source>
</reference>
<feature type="domain" description="RNase III" evidence="14">
    <location>
        <begin position="1"/>
        <end position="70"/>
    </location>
</feature>
<dbReference type="InterPro" id="IPR036389">
    <property type="entry name" value="RNase_III_sf"/>
</dbReference>
<keyword evidence="6" id="KW-0540">Nuclease</keyword>
<comment type="similarity">
    <text evidence="1">Belongs to the ribonuclease III family.</text>
</comment>
<evidence type="ECO:0000256" key="7">
    <source>
        <dbReference type="ARBA" id="ARBA00022723"/>
    </source>
</evidence>
<dbReference type="STRING" id="1300342.I596_496"/>
<evidence type="ECO:0000256" key="12">
    <source>
        <dbReference type="PROSITE-ProRule" id="PRU00266"/>
    </source>
</evidence>
<keyword evidence="5" id="KW-0819">tRNA processing</keyword>
<accession>A0A167GGL1</accession>
<dbReference type="CDD" id="cd10845">
    <property type="entry name" value="DSRM_RNAse_III_family"/>
    <property type="match status" value="1"/>
</dbReference>
<proteinExistence type="inferred from homology"/>
<keyword evidence="3" id="KW-0698">rRNA processing</keyword>
<evidence type="ECO:0000313" key="16">
    <source>
        <dbReference type="Proteomes" id="UP000076830"/>
    </source>
</evidence>
<organism evidence="15 16">
    <name type="scientific">Dokdonella koreensis DS-123</name>
    <dbReference type="NCBI Taxonomy" id="1300342"/>
    <lineage>
        <taxon>Bacteria</taxon>
        <taxon>Pseudomonadati</taxon>
        <taxon>Pseudomonadota</taxon>
        <taxon>Gammaproteobacteria</taxon>
        <taxon>Lysobacterales</taxon>
        <taxon>Rhodanobacteraceae</taxon>
        <taxon>Dokdonella</taxon>
    </lineage>
</organism>
<protein>
    <submittedName>
        <fullName evidence="15">Ribonuclease III</fullName>
    </submittedName>
</protein>
<dbReference type="GO" id="GO:0010468">
    <property type="term" value="P:regulation of gene expression"/>
    <property type="evidence" value="ECO:0007669"/>
    <property type="project" value="TreeGrafter"/>
</dbReference>
<evidence type="ECO:0000259" key="13">
    <source>
        <dbReference type="PROSITE" id="PS50137"/>
    </source>
</evidence>